<dbReference type="InterPro" id="IPR036504">
    <property type="entry name" value="CGI121/TPRKB_sf"/>
</dbReference>
<protein>
    <recommendedName>
        <fullName evidence="3">EKC/KEOPS complex subunit CGI121</fullName>
    </recommendedName>
    <alternativeName>
        <fullName evidence="2">EKC/KEOPS complex subunit cgi121</fullName>
    </alternativeName>
</protein>
<comment type="similarity">
    <text evidence="1 5">Belongs to the CGI121/TPRKB family.</text>
</comment>
<proteinExistence type="inferred from homology"/>
<organism evidence="6 7">
    <name type="scientific">Hanseniaspora opuntiae</name>
    <dbReference type="NCBI Taxonomy" id="211096"/>
    <lineage>
        <taxon>Eukaryota</taxon>
        <taxon>Fungi</taxon>
        <taxon>Dikarya</taxon>
        <taxon>Ascomycota</taxon>
        <taxon>Saccharomycotina</taxon>
        <taxon>Saccharomycetes</taxon>
        <taxon>Saccharomycodales</taxon>
        <taxon>Saccharomycodaceae</taxon>
        <taxon>Hanseniaspora</taxon>
    </lineage>
</organism>
<evidence type="ECO:0000256" key="2">
    <source>
        <dbReference type="ARBA" id="ARBA00015316"/>
    </source>
</evidence>
<dbReference type="InterPro" id="IPR013926">
    <property type="entry name" value="CGI121/TPRKB"/>
</dbReference>
<accession>A0A1E5R9T1</accession>
<sequence>MLYKTPLFPEYTFSMDIVPSKDAIAAENKENVVYLNYKYIPSLHILFSAIYKTIIAFKNTNSNFTESSFIKDIFINLYATKNVKKVAFDTFNVDPNNEYCLRIELLAVADSSNTTTSKEEILKLLSEQKDLDKIKEIYGTHDEVQINEIIQLRGL</sequence>
<evidence type="ECO:0000256" key="1">
    <source>
        <dbReference type="ARBA" id="ARBA00005546"/>
    </source>
</evidence>
<keyword evidence="7" id="KW-1185">Reference proteome</keyword>
<dbReference type="Pfam" id="PF08617">
    <property type="entry name" value="CGI-121"/>
    <property type="match status" value="1"/>
</dbReference>
<dbReference type="EMBL" id="LPNL01000007">
    <property type="protein sequence ID" value="OEJ83293.1"/>
    <property type="molecule type" value="Genomic_DNA"/>
</dbReference>
<evidence type="ECO:0000313" key="7">
    <source>
        <dbReference type="Proteomes" id="UP000095605"/>
    </source>
</evidence>
<dbReference type="Proteomes" id="UP000095605">
    <property type="component" value="Unassembled WGS sequence"/>
</dbReference>
<evidence type="ECO:0000256" key="4">
    <source>
        <dbReference type="ARBA" id="ARBA00025043"/>
    </source>
</evidence>
<evidence type="ECO:0000256" key="5">
    <source>
        <dbReference type="RuleBase" id="RU004398"/>
    </source>
</evidence>
<dbReference type="Gene3D" id="3.30.2380.10">
    <property type="entry name" value="CGI121/TPRKB"/>
    <property type="match status" value="1"/>
</dbReference>
<keyword evidence="5" id="KW-0539">Nucleus</keyword>
<name>A0A1E5R9T1_9ASCO</name>
<reference evidence="7" key="1">
    <citation type="journal article" date="2016" name="Genome Announc.">
        <title>Genome sequences of three species of Hanseniaspora isolated from spontaneous wine fermentations.</title>
        <authorList>
            <person name="Sternes P.R."/>
            <person name="Lee D."/>
            <person name="Kutyna D.R."/>
            <person name="Borneman A.R."/>
        </authorList>
    </citation>
    <scope>NUCLEOTIDE SEQUENCE [LARGE SCALE GENOMIC DNA]</scope>
    <source>
        <strain evidence="7">AWRI3578</strain>
    </source>
</reference>
<dbReference type="OrthoDB" id="3971468at2759"/>
<dbReference type="AlphaFoldDB" id="A0A1E5R9T1"/>
<comment type="caution">
    <text evidence="6">The sequence shown here is derived from an EMBL/GenBank/DDBJ whole genome shotgun (WGS) entry which is preliminary data.</text>
</comment>
<evidence type="ECO:0000313" key="6">
    <source>
        <dbReference type="EMBL" id="OEJ83293.1"/>
    </source>
</evidence>
<gene>
    <name evidence="6" type="ORF">AWRI3578_g3177</name>
</gene>
<comment type="function">
    <text evidence="4">Component of the EKC/KEOPS complex that is required for the formation of a threonylcarbamoyl group on adenosine at position 37 (t(6)A37) in tRNAs that read codons beginning with adenine. The complex is probably involved in the transfer of the threonylcarbamoyl moiety of threonylcarbamoyl-AMP (TC-AMP) to the N6 group of A37. CGI121 acts as an allosteric effector that regulates the t(6)A activity of the complex. The EKC/KEOPS complex also promotes both telomere uncapping and telomere elongation. The complex is required for efficient recruitment of transcriptional coactivators. CGI121 is not required for tRNA modification.</text>
</comment>
<evidence type="ECO:0000256" key="3">
    <source>
        <dbReference type="ARBA" id="ARBA00016009"/>
    </source>
</evidence>